<reference evidence="2" key="1">
    <citation type="journal article" date="2017" name="Nat. Ecol. Evol.">
        <title>Genome expansion and lineage-specific genetic innovations in the forest pathogenic fungi Armillaria.</title>
        <authorList>
            <person name="Sipos G."/>
            <person name="Prasanna A.N."/>
            <person name="Walter M.C."/>
            <person name="O'Connor E."/>
            <person name="Balint B."/>
            <person name="Krizsan K."/>
            <person name="Kiss B."/>
            <person name="Hess J."/>
            <person name="Varga T."/>
            <person name="Slot J."/>
            <person name="Riley R."/>
            <person name="Boka B."/>
            <person name="Rigling D."/>
            <person name="Barry K."/>
            <person name="Lee J."/>
            <person name="Mihaltcheva S."/>
            <person name="LaButti K."/>
            <person name="Lipzen A."/>
            <person name="Waldron R."/>
            <person name="Moloney N.M."/>
            <person name="Sperisen C."/>
            <person name="Kredics L."/>
            <person name="Vagvoelgyi C."/>
            <person name="Patrignani A."/>
            <person name="Fitzpatrick D."/>
            <person name="Nagy I."/>
            <person name="Doyle S."/>
            <person name="Anderson J.B."/>
            <person name="Grigoriev I.V."/>
            <person name="Gueldener U."/>
            <person name="Muensterkoetter M."/>
            <person name="Nagy L.G."/>
        </authorList>
    </citation>
    <scope>NUCLEOTIDE SEQUENCE [LARGE SCALE GENOMIC DNA]</scope>
    <source>
        <strain evidence="2">Ar21-2</strain>
    </source>
</reference>
<organism evidence="1 2">
    <name type="scientific">Armillaria gallica</name>
    <name type="common">Bulbous honey fungus</name>
    <name type="synonym">Armillaria bulbosa</name>
    <dbReference type="NCBI Taxonomy" id="47427"/>
    <lineage>
        <taxon>Eukaryota</taxon>
        <taxon>Fungi</taxon>
        <taxon>Dikarya</taxon>
        <taxon>Basidiomycota</taxon>
        <taxon>Agaricomycotina</taxon>
        <taxon>Agaricomycetes</taxon>
        <taxon>Agaricomycetidae</taxon>
        <taxon>Agaricales</taxon>
        <taxon>Marasmiineae</taxon>
        <taxon>Physalacriaceae</taxon>
        <taxon>Armillaria</taxon>
    </lineage>
</organism>
<sequence>MPRNWRTTLFLATQGGSQPEVATYPALPGNFEPLSLDNTPSDPVCCKLPGSSRQNVSDTRLTLMKIRQMQNREKERTRQVMEEESLANALAAINIDSKLNYAQESSAPFDSLTSAFEPQHGKAESAYASARSSLIVFFRRHTGVHGQRSEARNLFINGGFQFKYEL</sequence>
<evidence type="ECO:0000313" key="2">
    <source>
        <dbReference type="Proteomes" id="UP000217790"/>
    </source>
</evidence>
<keyword evidence="2" id="KW-1185">Reference proteome</keyword>
<dbReference type="OMA" id="MPRNWRT"/>
<accession>A0A2H3EEZ7</accession>
<protein>
    <submittedName>
        <fullName evidence="1">Uncharacterized protein</fullName>
    </submittedName>
</protein>
<dbReference type="Proteomes" id="UP000217790">
    <property type="component" value="Unassembled WGS sequence"/>
</dbReference>
<name>A0A2H3EEZ7_ARMGA</name>
<dbReference type="InParanoid" id="A0A2H3EEZ7"/>
<gene>
    <name evidence="1" type="ORF">ARMGADRAFT_517542</name>
</gene>
<evidence type="ECO:0000313" key="1">
    <source>
        <dbReference type="EMBL" id="PBK99767.1"/>
    </source>
</evidence>
<proteinExistence type="predicted"/>
<dbReference type="OrthoDB" id="2931179at2759"/>
<dbReference type="EMBL" id="KZ293647">
    <property type="protein sequence ID" value="PBK99767.1"/>
    <property type="molecule type" value="Genomic_DNA"/>
</dbReference>
<dbReference type="AlphaFoldDB" id="A0A2H3EEZ7"/>